<comment type="catalytic activity">
    <reaction evidence="3 4">
        <text>N(6)-[(R)-lipoyl]-L-lysyl-[glycine-cleavage complex H protein] + glycine + H(+) = N(6)-[(R)-S(8)-aminomethyldihydrolipoyl]-L-lysyl-[glycine-cleavage complex H protein] + CO2</text>
        <dbReference type="Rhea" id="RHEA:24304"/>
        <dbReference type="Rhea" id="RHEA-COMP:10494"/>
        <dbReference type="Rhea" id="RHEA-COMP:10495"/>
        <dbReference type="ChEBI" id="CHEBI:15378"/>
        <dbReference type="ChEBI" id="CHEBI:16526"/>
        <dbReference type="ChEBI" id="CHEBI:57305"/>
        <dbReference type="ChEBI" id="CHEBI:83099"/>
        <dbReference type="ChEBI" id="CHEBI:83143"/>
        <dbReference type="EC" id="1.4.4.2"/>
    </reaction>
</comment>
<dbReference type="InterPro" id="IPR020581">
    <property type="entry name" value="GDC_P"/>
</dbReference>
<dbReference type="PANTHER" id="PTHR42806:SF1">
    <property type="entry name" value="GLYCINE DEHYDROGENASE (DECARBOXYLATING)"/>
    <property type="match status" value="1"/>
</dbReference>
<organism evidence="6 7">
    <name type="scientific">Aerophobetes bacterium</name>
    <dbReference type="NCBI Taxonomy" id="2030807"/>
    <lineage>
        <taxon>Bacteria</taxon>
        <taxon>Candidatus Aerophobota</taxon>
    </lineage>
</organism>
<name>A0A523TBI4_UNCAE</name>
<dbReference type="CDD" id="cd00613">
    <property type="entry name" value="GDC-P"/>
    <property type="match status" value="1"/>
</dbReference>
<reference evidence="6 7" key="1">
    <citation type="submission" date="2019-03" db="EMBL/GenBank/DDBJ databases">
        <title>Metabolic potential of uncultured bacteria and archaea associated with petroleum seepage in deep-sea sediments.</title>
        <authorList>
            <person name="Dong X."/>
            <person name="Hubert C."/>
        </authorList>
    </citation>
    <scope>NUCLEOTIDE SEQUENCE [LARGE SCALE GENOMIC DNA]</scope>
    <source>
        <strain evidence="6">E44_bin3</strain>
    </source>
</reference>
<evidence type="ECO:0000256" key="1">
    <source>
        <dbReference type="ARBA" id="ARBA00003788"/>
    </source>
</evidence>
<dbReference type="Gene3D" id="3.40.640.10">
    <property type="entry name" value="Type I PLP-dependent aspartate aminotransferase-like (Major domain)"/>
    <property type="match status" value="1"/>
</dbReference>
<keyword evidence="2 4" id="KW-0560">Oxidoreductase</keyword>
<comment type="caution">
    <text evidence="6">The sequence shown here is derived from an EMBL/GenBank/DDBJ whole genome shotgun (WGS) entry which is preliminary data.</text>
</comment>
<evidence type="ECO:0000259" key="5">
    <source>
        <dbReference type="Pfam" id="PF02347"/>
    </source>
</evidence>
<dbReference type="Gene3D" id="3.90.1150.10">
    <property type="entry name" value="Aspartate Aminotransferase, domain 1"/>
    <property type="match status" value="1"/>
</dbReference>
<accession>A0A523TBI4</accession>
<comment type="similarity">
    <text evidence="4">Belongs to the GcvP family. N-terminal subunit subfamily.</text>
</comment>
<evidence type="ECO:0000313" key="6">
    <source>
        <dbReference type="EMBL" id="TET27319.1"/>
    </source>
</evidence>
<gene>
    <name evidence="4" type="primary">gcvPA</name>
    <name evidence="6" type="ORF">E3J68_04395</name>
</gene>
<dbReference type="EMBL" id="SOJT01000191">
    <property type="protein sequence ID" value="TET27319.1"/>
    <property type="molecule type" value="Genomic_DNA"/>
</dbReference>
<evidence type="ECO:0000256" key="3">
    <source>
        <dbReference type="ARBA" id="ARBA00049026"/>
    </source>
</evidence>
<dbReference type="SUPFAM" id="SSF53383">
    <property type="entry name" value="PLP-dependent transferases"/>
    <property type="match status" value="1"/>
</dbReference>
<dbReference type="PIRSF" id="PIRSF006815">
    <property type="entry name" value="GcvPA"/>
    <property type="match status" value="1"/>
</dbReference>
<comment type="subunit">
    <text evidence="4">The glycine cleavage system is composed of four proteins: P, T, L and H. In this organism, the P 'protein' is a heterodimer of two subunits.</text>
</comment>
<dbReference type="AlphaFoldDB" id="A0A523TBI4"/>
<comment type="function">
    <text evidence="1 4">The glycine cleavage system catalyzes the degradation of glycine. The P protein binds the alpha-amino group of glycine through its pyridoxal phosphate cofactor; CO(2) is released and the remaining methylamine moiety is then transferred to the lipoamide cofactor of the H protein.</text>
</comment>
<dbReference type="GO" id="GO:0004375">
    <property type="term" value="F:glycine dehydrogenase (decarboxylating) activity"/>
    <property type="evidence" value="ECO:0007669"/>
    <property type="project" value="UniProtKB-EC"/>
</dbReference>
<evidence type="ECO:0000313" key="7">
    <source>
        <dbReference type="Proteomes" id="UP000316517"/>
    </source>
</evidence>
<dbReference type="InterPro" id="IPR023010">
    <property type="entry name" value="GcvPA"/>
</dbReference>
<dbReference type="EC" id="1.4.4.2" evidence="4"/>
<evidence type="ECO:0000256" key="2">
    <source>
        <dbReference type="ARBA" id="ARBA00023002"/>
    </source>
</evidence>
<proteinExistence type="inferred from homology"/>
<dbReference type="GO" id="GO:0009116">
    <property type="term" value="P:nucleoside metabolic process"/>
    <property type="evidence" value="ECO:0007669"/>
    <property type="project" value="InterPro"/>
</dbReference>
<dbReference type="InterPro" id="IPR015421">
    <property type="entry name" value="PyrdxlP-dep_Trfase_major"/>
</dbReference>
<dbReference type="Proteomes" id="UP000316517">
    <property type="component" value="Unassembled WGS sequence"/>
</dbReference>
<dbReference type="PANTHER" id="PTHR42806">
    <property type="entry name" value="GLYCINE CLEAVAGE SYSTEM P-PROTEIN"/>
    <property type="match status" value="1"/>
</dbReference>
<dbReference type="HAMAP" id="MF_00712">
    <property type="entry name" value="GcvPA"/>
    <property type="match status" value="1"/>
</dbReference>
<evidence type="ECO:0000256" key="4">
    <source>
        <dbReference type="HAMAP-Rule" id="MF_00712"/>
    </source>
</evidence>
<sequence>MAIPYIPHTREDRREMLKEIGVKSAEELLEPIPQKVRLTRYLDIPAQISEIELAHLMRKLSQENAGTDEYTCFLGGGAYDHFVPGVVDHLASRSEFYTSYTPYQPEASQGILQVFYEYQSLICNLFQMEVSNASLYDGATALAEAIVMAHAITQRKKVLVARTVHPEFRQVILTYSKAMGMNLIEIGYKDGITDLQELEDNIDDGTSCVVIQSPNFLGYMEDVRELEKITHRFGSLYVVCVDPVSLGLLTPPGEFNADIAVAEGQALGNPIYFGGGCLGIFTTKREFLRKMPGRLIGETSDKEGRRGFVLTLQTREQHIRRERATSNICTNQALNALRAAIYLSCLSEEGLREVAGLCLENSHYLMERVKKIPGFSLPFSSSFFKEFVVKCPRPPKEINKILLENEIIGGLDLGRFYPELNNSLLFCTTEKRTKKEIDELIFILENVK</sequence>
<dbReference type="Pfam" id="PF02347">
    <property type="entry name" value="GDC-P"/>
    <property type="match status" value="1"/>
</dbReference>
<dbReference type="InterPro" id="IPR049315">
    <property type="entry name" value="GDC-P_N"/>
</dbReference>
<feature type="domain" description="Glycine cleavage system P-protein N-terminal" evidence="5">
    <location>
        <begin position="5"/>
        <end position="443"/>
    </location>
</feature>
<dbReference type="InterPro" id="IPR015422">
    <property type="entry name" value="PyrdxlP-dep_Trfase_small"/>
</dbReference>
<dbReference type="NCBIfam" id="NF001696">
    <property type="entry name" value="PRK00451.1"/>
    <property type="match status" value="1"/>
</dbReference>
<dbReference type="InterPro" id="IPR015424">
    <property type="entry name" value="PyrdxlP-dep_Trfase"/>
</dbReference>
<dbReference type="GO" id="GO:0019464">
    <property type="term" value="P:glycine decarboxylation via glycine cleavage system"/>
    <property type="evidence" value="ECO:0007669"/>
    <property type="project" value="UniProtKB-UniRule"/>
</dbReference>
<protein>
    <recommendedName>
        <fullName evidence="4">Probable glycine dehydrogenase (decarboxylating) subunit 1</fullName>
        <ecNumber evidence="4">1.4.4.2</ecNumber>
    </recommendedName>
    <alternativeName>
        <fullName evidence="4">Glycine cleavage system P-protein subunit 1</fullName>
    </alternativeName>
    <alternativeName>
        <fullName evidence="4">Glycine decarboxylase subunit 1</fullName>
    </alternativeName>
    <alternativeName>
        <fullName evidence="4">Glycine dehydrogenase (aminomethyl-transferring) subunit 1</fullName>
    </alternativeName>
</protein>